<organism evidence="3 4">
    <name type="scientific">Streptomyces mesophilus</name>
    <dbReference type="NCBI Taxonomy" id="1775132"/>
    <lineage>
        <taxon>Bacteria</taxon>
        <taxon>Bacillati</taxon>
        <taxon>Actinomycetota</taxon>
        <taxon>Actinomycetes</taxon>
        <taxon>Kitasatosporales</taxon>
        <taxon>Streptomycetaceae</taxon>
        <taxon>Streptomyces</taxon>
    </lineage>
</organism>
<dbReference type="RefSeq" id="WP_165331280.1">
    <property type="nucleotide sequence ID" value="NZ_JAAKZW010000020.1"/>
</dbReference>
<protein>
    <submittedName>
        <fullName evidence="3">Pilus assembly protein</fullName>
    </submittedName>
</protein>
<proteinExistence type="predicted"/>
<keyword evidence="1" id="KW-0472">Membrane</keyword>
<feature type="transmembrane region" description="Helical" evidence="1">
    <location>
        <begin position="26"/>
        <end position="50"/>
    </location>
</feature>
<dbReference type="Proteomes" id="UP000481109">
    <property type="component" value="Unassembled WGS sequence"/>
</dbReference>
<dbReference type="InterPro" id="IPR012495">
    <property type="entry name" value="TadE-like_dom"/>
</dbReference>
<keyword evidence="4" id="KW-1185">Reference proteome</keyword>
<keyword evidence="1" id="KW-1133">Transmembrane helix</keyword>
<dbReference type="EMBL" id="JAAKZW010000020">
    <property type="protein sequence ID" value="NGO75765.1"/>
    <property type="molecule type" value="Genomic_DNA"/>
</dbReference>
<evidence type="ECO:0000256" key="1">
    <source>
        <dbReference type="SAM" id="Phobius"/>
    </source>
</evidence>
<feature type="domain" description="TadE-like" evidence="2">
    <location>
        <begin position="25"/>
        <end position="64"/>
    </location>
</feature>
<gene>
    <name evidence="3" type="ORF">G6045_08770</name>
</gene>
<evidence type="ECO:0000259" key="2">
    <source>
        <dbReference type="Pfam" id="PF07811"/>
    </source>
</evidence>
<keyword evidence="1" id="KW-0812">Transmembrane</keyword>
<evidence type="ECO:0000313" key="4">
    <source>
        <dbReference type="Proteomes" id="UP000481109"/>
    </source>
</evidence>
<evidence type="ECO:0000313" key="3">
    <source>
        <dbReference type="EMBL" id="NGO75765.1"/>
    </source>
</evidence>
<accession>A0A6G4XE03</accession>
<sequence length="137" mass="14764">MPPHRFPRTWRLWHWLRRRGDRGGGVIDFAVAFPLLVILALMAIETGLYFHARSVASHAAQAGVDAGRAHDAEAGAGAEAARDFLAQTGKSVEDAEVAVDTDGDQIAVTVTGKVSSLVPGLSYTIEQRVQGPVEEFR</sequence>
<comment type="caution">
    <text evidence="3">The sequence shown here is derived from an EMBL/GenBank/DDBJ whole genome shotgun (WGS) entry which is preliminary data.</text>
</comment>
<dbReference type="AlphaFoldDB" id="A0A6G4XE03"/>
<reference evidence="3 4" key="1">
    <citation type="submission" date="2020-02" db="EMBL/GenBank/DDBJ databases">
        <title>Whole-genome analyses of novel actinobacteria.</title>
        <authorList>
            <person name="Sahin N."/>
            <person name="Tokatli A."/>
        </authorList>
    </citation>
    <scope>NUCLEOTIDE SEQUENCE [LARGE SCALE GENOMIC DNA]</scope>
    <source>
        <strain evidence="3 4">YC504</strain>
    </source>
</reference>
<dbReference type="Pfam" id="PF07811">
    <property type="entry name" value="TadE"/>
    <property type="match status" value="1"/>
</dbReference>
<name>A0A6G4XE03_9ACTN</name>